<dbReference type="RefSeq" id="WP_274164430.1">
    <property type="nucleotide sequence ID" value="NZ_JAJUBC010000010.1"/>
</dbReference>
<name>A0ABT5QZY8_9GAMM</name>
<dbReference type="GO" id="GO:0032259">
    <property type="term" value="P:methylation"/>
    <property type="evidence" value="ECO:0007669"/>
    <property type="project" value="UniProtKB-KW"/>
</dbReference>
<evidence type="ECO:0000313" key="2">
    <source>
        <dbReference type="Proteomes" id="UP001149400"/>
    </source>
</evidence>
<keyword evidence="2" id="KW-1185">Reference proteome</keyword>
<comment type="caution">
    <text evidence="1">The sequence shown here is derived from an EMBL/GenBank/DDBJ whole genome shotgun (WGS) entry which is preliminary data.</text>
</comment>
<dbReference type="EMBL" id="JAJUBC010000010">
    <property type="protein sequence ID" value="MDD1793577.1"/>
    <property type="molecule type" value="Genomic_DNA"/>
</dbReference>
<dbReference type="NCBIfam" id="NF038110">
    <property type="entry name" value="Lys_methyl_FliB"/>
    <property type="match status" value="1"/>
</dbReference>
<dbReference type="Proteomes" id="UP001149400">
    <property type="component" value="Unassembled WGS sequence"/>
</dbReference>
<keyword evidence="1" id="KW-0966">Cell projection</keyword>
<keyword evidence="1" id="KW-0489">Methyltransferase</keyword>
<sequence length="392" mass="44486">MNKITVTPQFYKEFACTGSACEDHCCHSWNVNIDKSTYQFMTRKSAFKAKAAEVIERTRGQAAYAKIKLNQQGNCPFRMESGLCEVHAEHGHTRLSNTCKTYPRLVKVRGNQVQHSLTLSCPEAVRKALLNPDAMSFDSKVTQEVAFKPAPYQRPAHHDAVRELFVLLLSEQSMPLEQRLFTFGFAIKHLSQVPAEEQTDAFDLVIAQIQDGSIAEFYEGMPAVTQLHASYLLKGYNALFALNILDKKPLVLERLEKLHERMKSALIEAGDDVAQQQTVLEGGFAGNYPRYMDERAHVWVNYFIYQMYELDFPADNMYEQFSQIIVDFFYLRGALCLLAADAALSDDDFVLVVQSYHRARSHGGKFPKVLENMKGRFDVDSAMLPLLLLKVS</sequence>
<dbReference type="EC" id="2.1.1.-" evidence="1"/>
<evidence type="ECO:0000313" key="1">
    <source>
        <dbReference type="EMBL" id="MDD1793577.1"/>
    </source>
</evidence>
<reference evidence="1" key="1">
    <citation type="submission" date="2021-12" db="EMBL/GenBank/DDBJ databases">
        <title>Enterovibrio ZSDZ35 sp. nov. and Enterovibrio ZSDZ42 sp. nov., isolated from coastal seawater in Qingdao.</title>
        <authorList>
            <person name="Zhang P."/>
        </authorList>
    </citation>
    <scope>NUCLEOTIDE SEQUENCE</scope>
    <source>
        <strain evidence="1">ZSDZ42</strain>
    </source>
</reference>
<keyword evidence="1" id="KW-0808">Transferase</keyword>
<proteinExistence type="predicted"/>
<gene>
    <name evidence="1" type="primary">fliB</name>
    <name evidence="1" type="ORF">LRP50_10600</name>
</gene>
<protein>
    <submittedName>
        <fullName evidence="1">Flagellin lysine-N-methylase</fullName>
        <ecNumber evidence="1">2.1.1.-</ecNumber>
    </submittedName>
</protein>
<organism evidence="1 2">
    <name type="scientific">Enterovibrio gelatinilyticus</name>
    <dbReference type="NCBI Taxonomy" id="2899819"/>
    <lineage>
        <taxon>Bacteria</taxon>
        <taxon>Pseudomonadati</taxon>
        <taxon>Pseudomonadota</taxon>
        <taxon>Gammaproteobacteria</taxon>
        <taxon>Vibrionales</taxon>
        <taxon>Vibrionaceae</taxon>
        <taxon>Enterovibrio</taxon>
    </lineage>
</organism>
<keyword evidence="1" id="KW-0282">Flagellum</keyword>
<keyword evidence="1" id="KW-0969">Cilium</keyword>
<dbReference type="GO" id="GO:0008168">
    <property type="term" value="F:methyltransferase activity"/>
    <property type="evidence" value="ECO:0007669"/>
    <property type="project" value="UniProtKB-KW"/>
</dbReference>
<accession>A0ABT5QZY8</accession>